<feature type="region of interest" description="Disordered" evidence="1">
    <location>
        <begin position="1"/>
        <end position="27"/>
    </location>
</feature>
<name>A0A9J2PYY8_ASCLU</name>
<feature type="compositionally biased region" description="Polar residues" evidence="1">
    <location>
        <begin position="1"/>
        <end position="10"/>
    </location>
</feature>
<dbReference type="WBParaSite" id="ALUE_0001484601-mRNA-1">
    <property type="protein sequence ID" value="ALUE_0001484601-mRNA-1"/>
    <property type="gene ID" value="ALUE_0001484601"/>
</dbReference>
<evidence type="ECO:0000256" key="1">
    <source>
        <dbReference type="SAM" id="MobiDB-lite"/>
    </source>
</evidence>
<organism evidence="2 3">
    <name type="scientific">Ascaris lumbricoides</name>
    <name type="common">Giant roundworm</name>
    <dbReference type="NCBI Taxonomy" id="6252"/>
    <lineage>
        <taxon>Eukaryota</taxon>
        <taxon>Metazoa</taxon>
        <taxon>Ecdysozoa</taxon>
        <taxon>Nematoda</taxon>
        <taxon>Chromadorea</taxon>
        <taxon>Rhabditida</taxon>
        <taxon>Spirurina</taxon>
        <taxon>Ascaridomorpha</taxon>
        <taxon>Ascaridoidea</taxon>
        <taxon>Ascarididae</taxon>
        <taxon>Ascaris</taxon>
    </lineage>
</organism>
<keyword evidence="2" id="KW-1185">Reference proteome</keyword>
<dbReference type="AlphaFoldDB" id="A0A9J2PYY8"/>
<protein>
    <submittedName>
        <fullName evidence="3">BED-type domain-containing protein</fullName>
    </submittedName>
</protein>
<proteinExistence type="predicted"/>
<evidence type="ECO:0000313" key="3">
    <source>
        <dbReference type="WBParaSite" id="ALUE_0001484601-mRNA-1"/>
    </source>
</evidence>
<evidence type="ECO:0000313" key="2">
    <source>
        <dbReference type="Proteomes" id="UP000036681"/>
    </source>
</evidence>
<dbReference type="Proteomes" id="UP000036681">
    <property type="component" value="Unplaced"/>
</dbReference>
<reference evidence="3" key="1">
    <citation type="submission" date="2023-03" db="UniProtKB">
        <authorList>
            <consortium name="WormBaseParasite"/>
        </authorList>
    </citation>
    <scope>IDENTIFICATION</scope>
</reference>
<sequence length="471" mass="50501">MDEQNSNGADYSTRAASAGFDDGIVPKEEPNWVSQQIEWNDGQRLDDSSADLSSTTQRVLQMVNKSITQKEINFEETIPSVGPEYVASDSDVSVEADSVNETTTKQSNTSRVGDGKACGKLLPADLLPFVKLRHNVGGVQFSCKLCSATSQCREATTTSADDHLVTVNAPSRLRQLCDHPTGNVSEGVAPMFTTSGNLHVRNRSSDRVSPAWEFVVPGSGPDRHKCLLCNTEIKSFGVSNIVQHMRRYHPGVLQITFDYQISTLILYFNQSIIVAIANLNLISGAVCTNRFASASDIIVKEAEVLVSGAGQTTKRMRLSTNSKPVNSSTLVVTHKSDSEGEKTRQAVVIHTEPVIHHEVAQVAQEISDGSSMQDGQMVTPTVVATSPTSSLCTTPPIANVPVLRVPISGTPQPSAVISGSHEALAAIQGIKNKLAWATEQLSTTADPNEIISLMNVVSSGLAVLEKYGSIN</sequence>
<accession>A0A9J2PYY8</accession>